<evidence type="ECO:0000313" key="17">
    <source>
        <dbReference type="RefSeq" id="XP_058976830.1"/>
    </source>
</evidence>
<dbReference type="InterPro" id="IPR004971">
    <property type="entry name" value="mRNA_G-N7_MeTrfase_dom"/>
</dbReference>
<evidence type="ECO:0000256" key="11">
    <source>
        <dbReference type="PIRSR" id="PIRSR028762-1"/>
    </source>
</evidence>
<feature type="site" description="mRNA cap binding" evidence="12">
    <location>
        <position position="221"/>
    </location>
</feature>
<sequence>MSEPESAQDFHATRLEDSSSGEDDTDMHESVKHQEQDECPPSTNTNTGAATSNEYDEDEWRENEFENPPVDGNMRVVASHYNELKESGRTERVKSRIFHMRNFNNWIKSQLISEYIKRIKTNQRMGDPMRVLDMCCGKGGDLLKWEKAMITHLICTDIAEVSVEQCKRRYEDIIRRAEHSKFAHKFTAEFFACDSTLVRLRERFKDPSLKLNLVSCQFAFHYSFESLTQADCMVRNAAECLQPGGFFIATIPDAFEIMKRLRASPNGRSFGNEVYNIEFCSDTNPPPFFGAKYQFHLEGVVDCPEFLVHFPTLEKLCRKYGLKLERKTTFADYFKENMDNGRNLLQRMSGLETVYPNRVGNDEQYEHIKRYCKGNTGRPYGSLSKSEWEAATLYLVCAFRKCKNTWDSQGKPVFEFD</sequence>
<name>A0A1I8MBI2_MUSDO</name>
<feature type="region of interest" description="Disordered" evidence="13">
    <location>
        <begin position="1"/>
        <end position="73"/>
    </location>
</feature>
<feature type="compositionally biased region" description="Basic and acidic residues" evidence="13">
    <location>
        <begin position="27"/>
        <end position="36"/>
    </location>
</feature>
<evidence type="ECO:0000256" key="13">
    <source>
        <dbReference type="SAM" id="MobiDB-lite"/>
    </source>
</evidence>
<feature type="binding site" evidence="11">
    <location>
        <position position="135"/>
    </location>
    <ligand>
        <name>S-adenosyl-L-methionine</name>
        <dbReference type="ChEBI" id="CHEBI:59789"/>
    </ligand>
</feature>
<protein>
    <recommendedName>
        <fullName evidence="10">mRNA cap guanine-N(7) methyltransferase</fullName>
        <ecNumber evidence="10">2.1.1.56</ecNumber>
    </recommendedName>
    <alternativeName>
        <fullName evidence="10">mRNA (guanine-N(7))-methyltransferase</fullName>
    </alternativeName>
    <alternativeName>
        <fullName evidence="10">mRNA cap methyltransferase</fullName>
    </alternativeName>
</protein>
<comment type="similarity">
    <text evidence="10">Belongs to the class I-like SAM-binding methyltransferase superfamily. mRNA cap 0 methyltransferase family.</text>
</comment>
<comment type="catalytic activity">
    <reaction evidence="9">
        <text>a 5'-end (5'-triphosphoguanosine)-ribonucleoside in mRNA + S-adenosyl-L-methionine = a 5'-end (N(7)-methyl 5'-triphosphoguanosine)-ribonucleoside in mRNA + S-adenosyl-L-homocysteine</text>
        <dbReference type="Rhea" id="RHEA:67008"/>
        <dbReference type="Rhea" id="RHEA-COMP:17166"/>
        <dbReference type="Rhea" id="RHEA-COMP:17167"/>
        <dbReference type="ChEBI" id="CHEBI:57856"/>
        <dbReference type="ChEBI" id="CHEBI:59789"/>
        <dbReference type="ChEBI" id="CHEBI:156461"/>
        <dbReference type="ChEBI" id="CHEBI:167617"/>
        <dbReference type="EC" id="2.1.1.56"/>
    </reaction>
</comment>
<organism evidence="15">
    <name type="scientific">Musca domestica</name>
    <name type="common">House fly</name>
    <dbReference type="NCBI Taxonomy" id="7370"/>
    <lineage>
        <taxon>Eukaryota</taxon>
        <taxon>Metazoa</taxon>
        <taxon>Ecdysozoa</taxon>
        <taxon>Arthropoda</taxon>
        <taxon>Hexapoda</taxon>
        <taxon>Insecta</taxon>
        <taxon>Pterygota</taxon>
        <taxon>Neoptera</taxon>
        <taxon>Endopterygota</taxon>
        <taxon>Diptera</taxon>
        <taxon>Brachycera</taxon>
        <taxon>Muscomorpha</taxon>
        <taxon>Muscoidea</taxon>
        <taxon>Muscidae</taxon>
        <taxon>Musca</taxon>
    </lineage>
</organism>
<reference evidence="17" key="2">
    <citation type="submission" date="2025-05" db="UniProtKB">
        <authorList>
            <consortium name="RefSeq"/>
        </authorList>
    </citation>
    <scope>IDENTIFICATION</scope>
    <source>
        <strain evidence="17">Aabys</strain>
        <tissue evidence="17">Whole body</tissue>
    </source>
</reference>
<feature type="binding site" evidence="11">
    <location>
        <position position="222"/>
    </location>
    <ligand>
        <name>S-adenosyl-L-methionine</name>
        <dbReference type="ChEBI" id="CHEBI:59789"/>
    </ligand>
</feature>
<dbReference type="STRING" id="7370.A0A1I8MBI2"/>
<dbReference type="SUPFAM" id="SSF53335">
    <property type="entry name" value="S-adenosyl-L-methionine-dependent methyltransferases"/>
    <property type="match status" value="1"/>
</dbReference>
<evidence type="ECO:0000256" key="10">
    <source>
        <dbReference type="PIRNR" id="PIRNR028762"/>
    </source>
</evidence>
<feature type="site" description="mRNA cap binding" evidence="12">
    <location>
        <position position="169"/>
    </location>
</feature>
<dbReference type="EC" id="2.1.1.56" evidence="10"/>
<dbReference type="Proteomes" id="UP001652621">
    <property type="component" value="Unplaced"/>
</dbReference>
<feature type="binding site" evidence="11">
    <location>
        <position position="217"/>
    </location>
    <ligand>
        <name>S-adenosyl-L-methionine</name>
        <dbReference type="ChEBI" id="CHEBI:59789"/>
    </ligand>
</feature>
<feature type="binding site" evidence="11">
    <location>
        <position position="194"/>
    </location>
    <ligand>
        <name>S-adenosyl-L-methionine</name>
        <dbReference type="ChEBI" id="CHEBI:59789"/>
    </ligand>
</feature>
<dbReference type="PANTHER" id="PTHR12189">
    <property type="entry name" value="MRNA GUANINE-7- METHYLTRANSFERASE"/>
    <property type="match status" value="1"/>
</dbReference>
<dbReference type="InterPro" id="IPR029063">
    <property type="entry name" value="SAM-dependent_MTases_sf"/>
</dbReference>
<dbReference type="GO" id="GO:0004482">
    <property type="term" value="F:mRNA 5'-cap (guanine-N7-)-methyltransferase activity"/>
    <property type="evidence" value="ECO:0007669"/>
    <property type="project" value="UniProtKB-EC"/>
</dbReference>
<dbReference type="PANTHER" id="PTHR12189:SF2">
    <property type="entry name" value="MRNA CAP GUANINE-N7 METHYLTRANSFERASE"/>
    <property type="match status" value="1"/>
</dbReference>
<keyword evidence="2 10" id="KW-0489">Methyltransferase</keyword>
<keyword evidence="4 10" id="KW-0808">Transferase</keyword>
<keyword evidence="8 10" id="KW-0539">Nucleus</keyword>
<dbReference type="AlphaFoldDB" id="A0A1I8MBI2"/>
<evidence type="ECO:0000256" key="8">
    <source>
        <dbReference type="ARBA" id="ARBA00023242"/>
    </source>
</evidence>
<dbReference type="KEGG" id="mde:101888902"/>
<gene>
    <name evidence="15" type="primary">101888902</name>
    <name evidence="17" type="synonym">LOC131801849</name>
</gene>
<dbReference type="GO" id="GO:0003723">
    <property type="term" value="F:RNA binding"/>
    <property type="evidence" value="ECO:0007669"/>
    <property type="project" value="UniProtKB-KW"/>
</dbReference>
<dbReference type="RefSeq" id="XP_005187370.2">
    <property type="nucleotide sequence ID" value="XM_005187313.4"/>
</dbReference>
<evidence type="ECO:0000313" key="15">
    <source>
        <dbReference type="EnsemblMetazoa" id="MDOA003203-PA"/>
    </source>
</evidence>
<evidence type="ECO:0000256" key="1">
    <source>
        <dbReference type="ARBA" id="ARBA00004123"/>
    </source>
</evidence>
<dbReference type="EnsemblMetazoa" id="MDOA003203-RA">
    <property type="protein sequence ID" value="MDOA003203-PA"/>
    <property type="gene ID" value="MDOA003203"/>
</dbReference>
<dbReference type="eggNOG" id="KOG1975">
    <property type="taxonomic scope" value="Eukaryota"/>
</dbReference>
<feature type="site" description="mRNA cap binding" evidence="12">
    <location>
        <position position="305"/>
    </location>
</feature>
<keyword evidence="5 10" id="KW-0949">S-adenosyl-L-methionine</keyword>
<feature type="binding site" evidence="11">
    <location>
        <position position="157"/>
    </location>
    <ligand>
        <name>S-adenosyl-L-methionine</name>
        <dbReference type="ChEBI" id="CHEBI:59789"/>
    </ligand>
</feature>
<dbReference type="FunFam" id="3.40.50.150:FF:000093">
    <property type="entry name" value="mRNA cap guanine-N7 methyltransferase"/>
    <property type="match status" value="1"/>
</dbReference>
<feature type="site" description="mRNA cap binding" evidence="12">
    <location>
        <position position="138"/>
    </location>
</feature>
<proteinExistence type="inferred from homology"/>
<evidence type="ECO:0000313" key="16">
    <source>
        <dbReference type="Proteomes" id="UP001652621"/>
    </source>
</evidence>
<feature type="domain" description="MRNA cap 0 methyltransferase" evidence="14">
    <location>
        <begin position="95"/>
        <end position="402"/>
    </location>
</feature>
<dbReference type="InterPro" id="IPR039753">
    <property type="entry name" value="RG7MT1"/>
</dbReference>
<dbReference type="Gene3D" id="3.40.50.150">
    <property type="entry name" value="Vaccinia Virus protein VP39"/>
    <property type="match status" value="1"/>
</dbReference>
<dbReference type="VEuPathDB" id="VectorBase:MDOMA2_009477"/>
<reference evidence="15" key="1">
    <citation type="submission" date="2020-05" db="UniProtKB">
        <authorList>
            <consortium name="EnsemblMetazoa"/>
        </authorList>
    </citation>
    <scope>IDENTIFICATION</scope>
    <source>
        <strain evidence="15">Aabys</strain>
    </source>
</reference>
<dbReference type="VEuPathDB" id="VectorBase:MDOA003203"/>
<feature type="binding site" evidence="12">
    <location>
        <begin position="104"/>
        <end position="105"/>
    </location>
    <ligand>
        <name>mRNA</name>
        <dbReference type="ChEBI" id="CHEBI:33699"/>
    </ligand>
</feature>
<evidence type="ECO:0000256" key="2">
    <source>
        <dbReference type="ARBA" id="ARBA00022603"/>
    </source>
</evidence>
<evidence type="ECO:0000256" key="6">
    <source>
        <dbReference type="ARBA" id="ARBA00022884"/>
    </source>
</evidence>
<keyword evidence="3 10" id="KW-0507">mRNA processing</keyword>
<dbReference type="CDD" id="cd02440">
    <property type="entry name" value="AdoMet_MTases"/>
    <property type="match status" value="1"/>
</dbReference>
<feature type="compositionally biased region" description="Low complexity" evidence="13">
    <location>
        <begin position="42"/>
        <end position="53"/>
    </location>
</feature>
<evidence type="ECO:0000256" key="3">
    <source>
        <dbReference type="ARBA" id="ARBA00022664"/>
    </source>
</evidence>
<evidence type="ECO:0000256" key="7">
    <source>
        <dbReference type="ARBA" id="ARBA00023042"/>
    </source>
</evidence>
<dbReference type="PROSITE" id="PS51562">
    <property type="entry name" value="RNA_CAP0_MT"/>
    <property type="match status" value="1"/>
</dbReference>
<comment type="subcellular location">
    <subcellularLocation>
        <location evidence="1 10">Nucleus</location>
    </subcellularLocation>
</comment>
<feature type="site" description="mRNA cap binding" evidence="12">
    <location>
        <position position="144"/>
    </location>
</feature>
<dbReference type="GO" id="GO:0005634">
    <property type="term" value="C:nucleus"/>
    <property type="evidence" value="ECO:0007669"/>
    <property type="project" value="UniProtKB-SubCell"/>
</dbReference>
<evidence type="ECO:0000256" key="5">
    <source>
        <dbReference type="ARBA" id="ARBA00022691"/>
    </source>
</evidence>
<keyword evidence="6 10" id="KW-0694">RNA-binding</keyword>
<dbReference type="RefSeq" id="XP_058976830.1">
    <property type="nucleotide sequence ID" value="XM_059120847.1"/>
</dbReference>
<feature type="site" description="mRNA cap binding" evidence="12">
    <location>
        <position position="394"/>
    </location>
</feature>
<dbReference type="OrthoDB" id="10248867at2759"/>
<evidence type="ECO:0000256" key="4">
    <source>
        <dbReference type="ARBA" id="ARBA00022679"/>
    </source>
</evidence>
<dbReference type="InterPro" id="IPR016899">
    <property type="entry name" value="mRNA_G-N7_MeTrfase_euk"/>
</dbReference>
<dbReference type="Pfam" id="PF03291">
    <property type="entry name" value="mRNA_G-N7_MeTrfase"/>
    <property type="match status" value="1"/>
</dbReference>
<keyword evidence="16" id="KW-1185">Reference proteome</keyword>
<keyword evidence="7 10" id="KW-0506">mRNA capping</keyword>
<evidence type="ECO:0000259" key="14">
    <source>
        <dbReference type="PROSITE" id="PS51562"/>
    </source>
</evidence>
<evidence type="ECO:0000256" key="9">
    <source>
        <dbReference type="ARBA" id="ARBA00044712"/>
    </source>
</evidence>
<accession>A0A1I8MBI2</accession>
<feature type="binding site" evidence="11">
    <location>
        <position position="108"/>
    </location>
    <ligand>
        <name>S-adenosyl-L-methionine</name>
        <dbReference type="ChEBI" id="CHEBI:59789"/>
    </ligand>
</feature>
<dbReference type="PIRSF" id="PIRSF028762">
    <property type="entry name" value="ABD1"/>
    <property type="match status" value="1"/>
</dbReference>
<evidence type="ECO:0000256" key="12">
    <source>
        <dbReference type="PIRSR" id="PIRSR028762-2"/>
    </source>
</evidence>